<dbReference type="Proteomes" id="UP001623852">
    <property type="component" value="Chromosome"/>
</dbReference>
<dbReference type="InterPro" id="IPR029044">
    <property type="entry name" value="Nucleotide-diphossugar_trans"/>
</dbReference>
<dbReference type="InterPro" id="IPR001173">
    <property type="entry name" value="Glyco_trans_2-like"/>
</dbReference>
<evidence type="ECO:0000313" key="2">
    <source>
        <dbReference type="EMBL" id="WYZ20175.1"/>
    </source>
</evidence>
<dbReference type="SUPFAM" id="SSF53448">
    <property type="entry name" value="Nucleotide-diphospho-sugar transferases"/>
    <property type="match status" value="1"/>
</dbReference>
<keyword evidence="2" id="KW-0328">Glycosyltransferase</keyword>
<protein>
    <submittedName>
        <fullName evidence="2">Glycosyltransferase</fullName>
        <ecNumber evidence="2">2.4.-.-</ecNumber>
    </submittedName>
</protein>
<dbReference type="Pfam" id="PF00535">
    <property type="entry name" value="Glycos_transf_2"/>
    <property type="match status" value="1"/>
</dbReference>
<keyword evidence="2" id="KW-0808">Transferase</keyword>
<proteinExistence type="predicted"/>
<feature type="domain" description="Glycosyltransferase 2-like" evidence="1">
    <location>
        <begin position="1"/>
        <end position="160"/>
    </location>
</feature>
<dbReference type="PANTHER" id="PTHR22916:SF3">
    <property type="entry name" value="UDP-GLCNAC:BETAGAL BETA-1,3-N-ACETYLGLUCOSAMINYLTRANSFERASE-LIKE PROTEIN 1"/>
    <property type="match status" value="1"/>
</dbReference>
<keyword evidence="3" id="KW-1185">Reference proteome</keyword>
<dbReference type="EMBL" id="CP150845">
    <property type="protein sequence ID" value="WYZ20175.1"/>
    <property type="molecule type" value="Genomic_DNA"/>
</dbReference>
<reference evidence="2 3" key="1">
    <citation type="submission" date="2024-03" db="EMBL/GenBank/DDBJ databases">
        <title>Flavobacterium soyae.</title>
        <authorList>
            <person name="Zheng W."/>
        </authorList>
    </citation>
    <scope>NUCLEOTIDE SEQUENCE [LARGE SCALE GENOMIC DNA]</scope>
    <source>
        <strain evidence="2 3">55</strain>
    </source>
</reference>
<dbReference type="PANTHER" id="PTHR22916">
    <property type="entry name" value="GLYCOSYLTRANSFERASE"/>
    <property type="match status" value="1"/>
</dbReference>
<gene>
    <name evidence="2" type="ORF">AABD74_01645</name>
</gene>
<dbReference type="GO" id="GO:0016757">
    <property type="term" value="F:glycosyltransferase activity"/>
    <property type="evidence" value="ECO:0007669"/>
    <property type="project" value="UniProtKB-KW"/>
</dbReference>
<dbReference type="Gene3D" id="3.90.550.10">
    <property type="entry name" value="Spore Coat Polysaccharide Biosynthesis Protein SpsA, Chain A"/>
    <property type="match status" value="1"/>
</dbReference>
<name>A0ABZ2UFZ3_9FLAO</name>
<dbReference type="EC" id="2.4.-.-" evidence="2"/>
<evidence type="ECO:0000313" key="3">
    <source>
        <dbReference type="Proteomes" id="UP001623852"/>
    </source>
</evidence>
<accession>A0ABZ2UFZ3</accession>
<dbReference type="RefSeq" id="WP_406844494.1">
    <property type="nucleotide sequence ID" value="NZ_CP150845.1"/>
</dbReference>
<evidence type="ECO:0000259" key="1">
    <source>
        <dbReference type="Pfam" id="PF00535"/>
    </source>
</evidence>
<organism evidence="2 3">
    <name type="scientific">Flavobacterium soyae</name>
    <dbReference type="NCBI Taxonomy" id="2903098"/>
    <lineage>
        <taxon>Bacteria</taxon>
        <taxon>Pseudomonadati</taxon>
        <taxon>Bacteroidota</taxon>
        <taxon>Flavobacteriia</taxon>
        <taxon>Flavobacteriales</taxon>
        <taxon>Flavobacteriaceae</taxon>
        <taxon>Flavobacterium</taxon>
    </lineage>
</organism>
<sequence>MITYGHELYIKQAIESVLMQETNFDFELFIADDCSPDKTPEVVESILNNHPQAFRIKYHRHKKNIGMKANGLYALDQCLGKYIAFCEGDDYWTDPHKLQKQVDFLENNTNYSICWTKYLIKQESQNLLPLEKPDWISHIEKDKNFHIDLNNIFAPYCTYTLTAVLRRNMLDFTILRKLKHSKDNSIYALCLSKGNGMLMDFYSSAYRVHGGGIFSGASIYKQKFYSYLNLKEIILKVPDCDNDNIRSIRNHLLKESIKFCPNRYSFDYLNLIWDFAVCFGFKKSLKLVVNKLKNGK</sequence>